<comment type="caution">
    <text evidence="2">The sequence shown here is derived from an EMBL/GenBank/DDBJ whole genome shotgun (WGS) entry which is preliminary data.</text>
</comment>
<feature type="region of interest" description="Disordered" evidence="1">
    <location>
        <begin position="68"/>
        <end position="116"/>
    </location>
</feature>
<name>A0ABQ9WPJ2_9EUKA</name>
<evidence type="ECO:0000313" key="2">
    <source>
        <dbReference type="EMBL" id="KAK2941406.1"/>
    </source>
</evidence>
<reference evidence="2 3" key="1">
    <citation type="journal article" date="2022" name="bioRxiv">
        <title>Genomics of Preaxostyla Flagellates Illuminates Evolutionary Transitions and the Path Towards Mitochondrial Loss.</title>
        <authorList>
            <person name="Novak L.V.F."/>
            <person name="Treitli S.C."/>
            <person name="Pyrih J."/>
            <person name="Halakuc P."/>
            <person name="Pipaliya S.V."/>
            <person name="Vacek V."/>
            <person name="Brzon O."/>
            <person name="Soukal P."/>
            <person name="Eme L."/>
            <person name="Dacks J.B."/>
            <person name="Karnkowska A."/>
            <person name="Elias M."/>
            <person name="Hampl V."/>
        </authorList>
    </citation>
    <scope>NUCLEOTIDE SEQUENCE [LARGE SCALE GENOMIC DNA]</scope>
    <source>
        <strain evidence="2">NAU3</strain>
        <tissue evidence="2">Gut</tissue>
    </source>
</reference>
<feature type="compositionally biased region" description="Polar residues" evidence="1">
    <location>
        <begin position="91"/>
        <end position="103"/>
    </location>
</feature>
<feature type="compositionally biased region" description="Low complexity" evidence="1">
    <location>
        <begin position="73"/>
        <end position="90"/>
    </location>
</feature>
<evidence type="ECO:0000256" key="1">
    <source>
        <dbReference type="SAM" id="MobiDB-lite"/>
    </source>
</evidence>
<dbReference type="Proteomes" id="UP001281761">
    <property type="component" value="Unassembled WGS sequence"/>
</dbReference>
<protein>
    <submittedName>
        <fullName evidence="2">Uncharacterized protein</fullName>
    </submittedName>
</protein>
<sequence>MQKVKESSTATEYIRLVSPPSFSFLFPQFSPLSLFFGTVIAKCCLTCPLLPFPSSLRPCGITTFTNSHPPPAASSSSLRARHAQLASSSQPLIPQTTEGSPTVLSGLAPSLPHRLP</sequence>
<gene>
    <name evidence="2" type="ORF">BLNAU_23674</name>
</gene>
<accession>A0ABQ9WPJ2</accession>
<dbReference type="EMBL" id="JARBJD010000504">
    <property type="protein sequence ID" value="KAK2941406.1"/>
    <property type="molecule type" value="Genomic_DNA"/>
</dbReference>
<evidence type="ECO:0000313" key="3">
    <source>
        <dbReference type="Proteomes" id="UP001281761"/>
    </source>
</evidence>
<proteinExistence type="predicted"/>
<organism evidence="2 3">
    <name type="scientific">Blattamonas nauphoetae</name>
    <dbReference type="NCBI Taxonomy" id="2049346"/>
    <lineage>
        <taxon>Eukaryota</taxon>
        <taxon>Metamonada</taxon>
        <taxon>Preaxostyla</taxon>
        <taxon>Oxymonadida</taxon>
        <taxon>Blattamonas</taxon>
    </lineage>
</organism>
<keyword evidence="3" id="KW-1185">Reference proteome</keyword>